<gene>
    <name evidence="3" type="ORF">CQR50_0380</name>
</gene>
<reference evidence="3 4" key="1">
    <citation type="submission" date="2017-10" db="EMBL/GenBank/DDBJ databases">
        <title>Bifidobacterium genomics.</title>
        <authorList>
            <person name="Lugli G.A."/>
            <person name="Milani C."/>
            <person name="Mancabelli L."/>
        </authorList>
    </citation>
    <scope>NUCLEOTIDE SEQUENCE [LARGE SCALE GENOMIC DNA]</scope>
    <source>
        <strain evidence="3 4">1520B</strain>
    </source>
</reference>
<dbReference type="AlphaFoldDB" id="A0A2N3R711"/>
<dbReference type="RefSeq" id="WP_101398319.1">
    <property type="nucleotide sequence ID" value="NZ_PCHH01000001.1"/>
</dbReference>
<protein>
    <submittedName>
        <fullName evidence="3">ATPase</fullName>
    </submittedName>
</protein>
<evidence type="ECO:0000313" key="3">
    <source>
        <dbReference type="EMBL" id="PKV05126.1"/>
    </source>
</evidence>
<accession>A0A2N3R711</accession>
<feature type="domain" description="AAA" evidence="1">
    <location>
        <begin position="22"/>
        <end position="156"/>
    </location>
</feature>
<dbReference type="Pfam" id="PF13173">
    <property type="entry name" value="AAA_14"/>
    <property type="match status" value="1"/>
</dbReference>
<dbReference type="EMBL" id="PCHH01000001">
    <property type="protein sequence ID" value="PKV05126.1"/>
    <property type="molecule type" value="Genomic_DNA"/>
</dbReference>
<dbReference type="SUPFAM" id="SSF52540">
    <property type="entry name" value="P-loop containing nucleoside triphosphate hydrolases"/>
    <property type="match status" value="1"/>
</dbReference>
<comment type="caution">
    <text evidence="3">The sequence shown here is derived from an EMBL/GenBank/DDBJ whole genome shotgun (WGS) entry which is preliminary data.</text>
</comment>
<dbReference type="InterPro" id="IPR027417">
    <property type="entry name" value="P-loop_NTPase"/>
</dbReference>
<evidence type="ECO:0000259" key="2">
    <source>
        <dbReference type="Pfam" id="PF13635"/>
    </source>
</evidence>
<dbReference type="InterPro" id="IPR041682">
    <property type="entry name" value="AAA_14"/>
</dbReference>
<dbReference type="PANTHER" id="PTHR33295">
    <property type="entry name" value="ATPASE"/>
    <property type="match status" value="1"/>
</dbReference>
<dbReference type="PANTHER" id="PTHR33295:SF7">
    <property type="entry name" value="ATPASE"/>
    <property type="match status" value="1"/>
</dbReference>
<feature type="domain" description="DUF4143" evidence="2">
    <location>
        <begin position="227"/>
        <end position="387"/>
    </location>
</feature>
<evidence type="ECO:0000313" key="4">
    <source>
        <dbReference type="Proteomes" id="UP000233762"/>
    </source>
</evidence>
<dbReference type="Proteomes" id="UP000233762">
    <property type="component" value="Unassembled WGS sequence"/>
</dbReference>
<dbReference type="InterPro" id="IPR025420">
    <property type="entry name" value="DUF4143"/>
</dbReference>
<dbReference type="Pfam" id="PF13635">
    <property type="entry name" value="DUF4143"/>
    <property type="match status" value="1"/>
</dbReference>
<evidence type="ECO:0000259" key="1">
    <source>
        <dbReference type="Pfam" id="PF13173"/>
    </source>
</evidence>
<proteinExistence type="predicted"/>
<organism evidence="3 4">
    <name type="scientific">Bifidobacterium pseudolongum subsp. globosum</name>
    <dbReference type="NCBI Taxonomy" id="1690"/>
    <lineage>
        <taxon>Bacteria</taxon>
        <taxon>Bacillati</taxon>
        <taxon>Actinomycetota</taxon>
        <taxon>Actinomycetes</taxon>
        <taxon>Bifidobacteriales</taxon>
        <taxon>Bifidobacteriaceae</taxon>
        <taxon>Bifidobacterium</taxon>
    </lineage>
</organism>
<sequence length="441" mass="49264">MIQALTRTIAQDLDHWNNSPHRKPLLLRGARQTGKTWIVNAFGASHFTHVARIDFMRDVDARALFDGNLTVDTLLRSIEIYTGVPVHPESTLVFLDEIQECPRAITALKYFCEDAPNYHVIATGSYMGVSRHEDASFPVGKVDMLTLHPLTFTEFLANAGQSALADLIREGDIASIPAAFSPRLADLLKTYMMVGGMPEVVLAHLNGASAHETRAQQLAILDSYDLDFSKHAPTRLLERIRLVWRSLPAQLAKENRRFVYGVVRPGARARDFEESLMWLDDYGIITRVPCASALRTPLSSYADPAVFKLFVSDIGLLGALADLDPAIVLNGSAIFTEFKGALTEQLVCQQLVAQQYSPCYWANPQGHAEVDFAVEQYGKIYPIEVKATVNLRAKSLHVACDRFHLDHAFRMAMTDYRDEGWIANFPLWASIGLRAYLKQTD</sequence>
<name>A0A2N3R711_9BIFI</name>